<dbReference type="SUPFAM" id="SSF46767">
    <property type="entry name" value="Methylated DNA-protein cysteine methyltransferase, C-terminal domain"/>
    <property type="match status" value="1"/>
</dbReference>
<evidence type="ECO:0000256" key="2">
    <source>
        <dbReference type="ARBA" id="ARBA00008711"/>
    </source>
</evidence>
<protein>
    <recommendedName>
        <fullName evidence="8">Methylated-DNA--protein-cysteine methyltransferase</fullName>
        <ecNumber evidence="8">2.1.1.63</ecNumber>
    </recommendedName>
    <alternativeName>
        <fullName evidence="8">6-O-methylguanine-DNA methyltransferase</fullName>
        <shortName evidence="8">MGMT</shortName>
    </alternativeName>
    <alternativeName>
        <fullName evidence="8">O-6-methylguanine-DNA-alkyltransferase</fullName>
    </alternativeName>
</protein>
<dbReference type="CDD" id="cd06445">
    <property type="entry name" value="ATase"/>
    <property type="match status" value="1"/>
</dbReference>
<dbReference type="GO" id="GO:0006307">
    <property type="term" value="P:DNA alkylation repair"/>
    <property type="evidence" value="ECO:0007669"/>
    <property type="project" value="UniProtKB-UniRule"/>
</dbReference>
<dbReference type="HAMAP" id="MF_00772">
    <property type="entry name" value="OGT"/>
    <property type="match status" value="1"/>
</dbReference>
<evidence type="ECO:0000256" key="6">
    <source>
        <dbReference type="ARBA" id="ARBA00023204"/>
    </source>
</evidence>
<dbReference type="InterPro" id="IPR036217">
    <property type="entry name" value="MethylDNA_cys_MeTrfase_DNAb"/>
</dbReference>
<evidence type="ECO:0000256" key="4">
    <source>
        <dbReference type="ARBA" id="ARBA00022679"/>
    </source>
</evidence>
<sequence>MLYTHIASPLGPLLLTGLPSATAPGGTALASLTVPGQKNAPAVGPDWHADPAAFAEAERQLGAYFAGGVKEFELEFAAEGTDFRRRVWEALGSIPYGATTTYGELAARIGAPRAAVRAIGGAVGANPLLILRPCHRVIGADGSLTGYAGGLDRKRLLLELEGA</sequence>
<keyword evidence="4 8" id="KW-0808">Transferase</keyword>
<dbReference type="EMBL" id="CP034587">
    <property type="protein sequence ID" value="AZQ74089.1"/>
    <property type="molecule type" value="Genomic_DNA"/>
</dbReference>
<dbReference type="InterPro" id="IPR036631">
    <property type="entry name" value="MGMT_N_sf"/>
</dbReference>
<keyword evidence="3 8" id="KW-0489">Methyltransferase</keyword>
<dbReference type="Proteomes" id="UP000267900">
    <property type="component" value="Chromosome"/>
</dbReference>
<feature type="active site" description="Nucleophile; methyl group acceptor" evidence="8">
    <location>
        <position position="134"/>
    </location>
</feature>
<name>A0A3Q9FZ54_STRLT</name>
<dbReference type="Pfam" id="PF01035">
    <property type="entry name" value="DNA_binding_1"/>
    <property type="match status" value="1"/>
</dbReference>
<accession>A0A3Q9FZ54</accession>
<evidence type="ECO:0000313" key="11">
    <source>
        <dbReference type="Proteomes" id="UP000267900"/>
    </source>
</evidence>
<comment type="catalytic activity">
    <reaction evidence="7 8">
        <text>a 6-O-methyl-2'-deoxyguanosine in DNA + L-cysteinyl-[protein] = S-methyl-L-cysteinyl-[protein] + a 2'-deoxyguanosine in DNA</text>
        <dbReference type="Rhea" id="RHEA:24000"/>
        <dbReference type="Rhea" id="RHEA-COMP:10131"/>
        <dbReference type="Rhea" id="RHEA-COMP:10132"/>
        <dbReference type="Rhea" id="RHEA-COMP:11367"/>
        <dbReference type="Rhea" id="RHEA-COMP:11368"/>
        <dbReference type="ChEBI" id="CHEBI:29950"/>
        <dbReference type="ChEBI" id="CHEBI:82612"/>
        <dbReference type="ChEBI" id="CHEBI:85445"/>
        <dbReference type="ChEBI" id="CHEBI:85448"/>
        <dbReference type="EC" id="2.1.1.63"/>
    </reaction>
</comment>
<evidence type="ECO:0000259" key="9">
    <source>
        <dbReference type="Pfam" id="PF01035"/>
    </source>
</evidence>
<evidence type="ECO:0000256" key="3">
    <source>
        <dbReference type="ARBA" id="ARBA00022603"/>
    </source>
</evidence>
<dbReference type="PANTHER" id="PTHR10815:SF5">
    <property type="entry name" value="METHYLATED-DNA--PROTEIN-CYSTEINE METHYLTRANSFERASE"/>
    <property type="match status" value="1"/>
</dbReference>
<dbReference type="InterPro" id="IPR036388">
    <property type="entry name" value="WH-like_DNA-bd_sf"/>
</dbReference>
<organism evidence="10 11">
    <name type="scientific">Streptomyces luteoverticillatus</name>
    <name type="common">Streptoverticillium luteoverticillatus</name>
    <dbReference type="NCBI Taxonomy" id="66425"/>
    <lineage>
        <taxon>Bacteria</taxon>
        <taxon>Bacillati</taxon>
        <taxon>Actinomycetota</taxon>
        <taxon>Actinomycetes</taxon>
        <taxon>Kitasatosporales</taxon>
        <taxon>Streptomycetaceae</taxon>
        <taxon>Streptomyces</taxon>
    </lineage>
</organism>
<keyword evidence="5 8" id="KW-0227">DNA damage</keyword>
<comment type="similarity">
    <text evidence="2 8">Belongs to the MGMT family.</text>
</comment>
<evidence type="ECO:0000256" key="8">
    <source>
        <dbReference type="HAMAP-Rule" id="MF_00772"/>
    </source>
</evidence>
<evidence type="ECO:0000256" key="5">
    <source>
        <dbReference type="ARBA" id="ARBA00022763"/>
    </source>
</evidence>
<keyword evidence="6 8" id="KW-0234">DNA repair</keyword>
<evidence type="ECO:0000313" key="10">
    <source>
        <dbReference type="EMBL" id="AZQ74089.1"/>
    </source>
</evidence>
<dbReference type="EC" id="2.1.1.63" evidence="8"/>
<comment type="catalytic activity">
    <reaction evidence="1 8">
        <text>a 4-O-methyl-thymidine in DNA + L-cysteinyl-[protein] = a thymidine in DNA + S-methyl-L-cysteinyl-[protein]</text>
        <dbReference type="Rhea" id="RHEA:53428"/>
        <dbReference type="Rhea" id="RHEA-COMP:10131"/>
        <dbReference type="Rhea" id="RHEA-COMP:10132"/>
        <dbReference type="Rhea" id="RHEA-COMP:13555"/>
        <dbReference type="Rhea" id="RHEA-COMP:13556"/>
        <dbReference type="ChEBI" id="CHEBI:29950"/>
        <dbReference type="ChEBI" id="CHEBI:82612"/>
        <dbReference type="ChEBI" id="CHEBI:137386"/>
        <dbReference type="ChEBI" id="CHEBI:137387"/>
        <dbReference type="EC" id="2.1.1.63"/>
    </reaction>
</comment>
<dbReference type="PANTHER" id="PTHR10815">
    <property type="entry name" value="METHYLATED-DNA--PROTEIN-CYSTEINE METHYLTRANSFERASE"/>
    <property type="match status" value="1"/>
</dbReference>
<dbReference type="NCBIfam" id="TIGR00589">
    <property type="entry name" value="ogt"/>
    <property type="match status" value="1"/>
</dbReference>
<dbReference type="GO" id="GO:0032259">
    <property type="term" value="P:methylation"/>
    <property type="evidence" value="ECO:0007669"/>
    <property type="project" value="UniProtKB-KW"/>
</dbReference>
<dbReference type="InterPro" id="IPR014048">
    <property type="entry name" value="MethylDNA_cys_MeTrfase_DNA-bd"/>
</dbReference>
<dbReference type="Gene3D" id="3.30.160.70">
    <property type="entry name" value="Methylated DNA-protein cysteine methyltransferase domain"/>
    <property type="match status" value="1"/>
</dbReference>
<evidence type="ECO:0000256" key="7">
    <source>
        <dbReference type="ARBA" id="ARBA00049348"/>
    </source>
</evidence>
<feature type="domain" description="Methylated-DNA-[protein]-cysteine S-methyltransferase DNA binding" evidence="9">
    <location>
        <begin position="82"/>
        <end position="163"/>
    </location>
</feature>
<dbReference type="GO" id="GO:0003908">
    <property type="term" value="F:methylated-DNA-[protein]-cysteine S-methyltransferase activity"/>
    <property type="evidence" value="ECO:0007669"/>
    <property type="project" value="UniProtKB-UniRule"/>
</dbReference>
<dbReference type="GO" id="GO:0005737">
    <property type="term" value="C:cytoplasm"/>
    <property type="evidence" value="ECO:0007669"/>
    <property type="project" value="UniProtKB-SubCell"/>
</dbReference>
<comment type="miscellaneous">
    <text evidence="8">This enzyme catalyzes only one turnover and therefore is not strictly catalytic. According to one definition, an enzyme is a biocatalyst that acts repeatedly and over many reaction cycles.</text>
</comment>
<keyword evidence="11" id="KW-1185">Reference proteome</keyword>
<dbReference type="RefSeq" id="WP_126916592.1">
    <property type="nucleotide sequence ID" value="NZ_CP034587.1"/>
</dbReference>
<dbReference type="AlphaFoldDB" id="A0A3Q9FZ54"/>
<reference evidence="10 11" key="1">
    <citation type="submission" date="2018-12" db="EMBL/GenBank/DDBJ databases">
        <title>The whole draft genome of Streptomyce luteoverticillatus CGMCC 15060.</title>
        <authorList>
            <person name="Feng Z."/>
            <person name="Chen G."/>
            <person name="Zhang J."/>
            <person name="Zhu H."/>
            <person name="Yu X."/>
            <person name="Zhang W."/>
            <person name="Zhang X."/>
        </authorList>
    </citation>
    <scope>NUCLEOTIDE SEQUENCE [LARGE SCALE GENOMIC DNA]</scope>
    <source>
        <strain evidence="10 11">CGMCC 15060</strain>
    </source>
</reference>
<gene>
    <name evidence="10" type="ORF">EKH77_25245</name>
</gene>
<comment type="subcellular location">
    <subcellularLocation>
        <location evidence="8">Cytoplasm</location>
    </subcellularLocation>
</comment>
<dbReference type="InterPro" id="IPR023546">
    <property type="entry name" value="MGMT"/>
</dbReference>
<comment type="function">
    <text evidence="8">Involved in the cellular defense against the biological effects of O6-methylguanine (O6-MeG) and O4-methylthymine (O4-MeT) in DNA. Repairs the methylated nucleobase in DNA by stoichiometrically transferring the methyl group to a cysteine residue in the enzyme. This is a suicide reaction: the enzyme is irreversibly inactivated.</text>
</comment>
<dbReference type="OrthoDB" id="9802228at2"/>
<keyword evidence="8" id="KW-0963">Cytoplasm</keyword>
<dbReference type="SUPFAM" id="SSF53155">
    <property type="entry name" value="Methylated DNA-protein cysteine methyltransferase domain"/>
    <property type="match status" value="1"/>
</dbReference>
<proteinExistence type="inferred from homology"/>
<dbReference type="FunFam" id="1.10.10.10:FF:000214">
    <property type="entry name" value="Methylated-DNA--protein-cysteine methyltransferase"/>
    <property type="match status" value="1"/>
</dbReference>
<evidence type="ECO:0000256" key="1">
    <source>
        <dbReference type="ARBA" id="ARBA00001286"/>
    </source>
</evidence>
<dbReference type="Gene3D" id="1.10.10.10">
    <property type="entry name" value="Winged helix-like DNA-binding domain superfamily/Winged helix DNA-binding domain"/>
    <property type="match status" value="1"/>
</dbReference>